<organism evidence="15 16">
    <name type="scientific">Talaromyces proteolyticus</name>
    <dbReference type="NCBI Taxonomy" id="1131652"/>
    <lineage>
        <taxon>Eukaryota</taxon>
        <taxon>Fungi</taxon>
        <taxon>Dikarya</taxon>
        <taxon>Ascomycota</taxon>
        <taxon>Pezizomycotina</taxon>
        <taxon>Eurotiomycetes</taxon>
        <taxon>Eurotiomycetidae</taxon>
        <taxon>Eurotiales</taxon>
        <taxon>Trichocomaceae</taxon>
        <taxon>Talaromyces</taxon>
        <taxon>Talaromyces sect. Bacilispori</taxon>
    </lineage>
</organism>
<reference evidence="15" key="1">
    <citation type="submission" date="2021-12" db="EMBL/GenBank/DDBJ databases">
        <title>Convergent genome expansion in fungi linked to evolution of root-endophyte symbiosis.</title>
        <authorList>
            <consortium name="DOE Joint Genome Institute"/>
            <person name="Ke Y.-H."/>
            <person name="Bonito G."/>
            <person name="Liao H.-L."/>
            <person name="Looney B."/>
            <person name="Rojas-Flechas A."/>
            <person name="Nash J."/>
            <person name="Hameed K."/>
            <person name="Schadt C."/>
            <person name="Martin F."/>
            <person name="Crous P.W."/>
            <person name="Miettinen O."/>
            <person name="Magnuson J.K."/>
            <person name="Labbe J."/>
            <person name="Jacobson D."/>
            <person name="Doktycz M.J."/>
            <person name="Veneault-Fourrey C."/>
            <person name="Kuo A."/>
            <person name="Mondo S."/>
            <person name="Calhoun S."/>
            <person name="Riley R."/>
            <person name="Ohm R."/>
            <person name="LaButti K."/>
            <person name="Andreopoulos B."/>
            <person name="Pangilinan J."/>
            <person name="Nolan M."/>
            <person name="Tritt A."/>
            <person name="Clum A."/>
            <person name="Lipzen A."/>
            <person name="Daum C."/>
            <person name="Barry K."/>
            <person name="Grigoriev I.V."/>
            <person name="Vilgalys R."/>
        </authorList>
    </citation>
    <scope>NUCLEOTIDE SEQUENCE</scope>
    <source>
        <strain evidence="15">PMI_201</strain>
    </source>
</reference>
<dbReference type="SMART" id="SM01119">
    <property type="entry name" value="D-ser_dehydrat"/>
    <property type="match status" value="1"/>
</dbReference>
<comment type="cofactor">
    <cofactor evidence="1">
        <name>pyridoxal 5'-phosphate</name>
        <dbReference type="ChEBI" id="CHEBI:597326"/>
    </cofactor>
</comment>
<dbReference type="GO" id="GO:0009636">
    <property type="term" value="P:response to toxic substance"/>
    <property type="evidence" value="ECO:0007669"/>
    <property type="project" value="UniProtKB-KW"/>
</dbReference>
<dbReference type="InterPro" id="IPR029066">
    <property type="entry name" value="PLP-binding_barrel"/>
</dbReference>
<dbReference type="SUPFAM" id="SSF51419">
    <property type="entry name" value="PLP-binding barrel"/>
    <property type="match status" value="1"/>
</dbReference>
<keyword evidence="8" id="KW-0456">Lyase</keyword>
<accession>A0AAD4Q3D1</accession>
<comment type="similarity">
    <text evidence="3">Belongs to the DSD1 family.</text>
</comment>
<evidence type="ECO:0000256" key="4">
    <source>
        <dbReference type="ARBA" id="ARBA00022575"/>
    </source>
</evidence>
<name>A0AAD4Q3D1_9EURO</name>
<dbReference type="EC" id="4.3.1.18" evidence="11"/>
<dbReference type="RefSeq" id="XP_046074993.1">
    <property type="nucleotide sequence ID" value="XM_046215345.1"/>
</dbReference>
<evidence type="ECO:0000313" key="16">
    <source>
        <dbReference type="Proteomes" id="UP001201262"/>
    </source>
</evidence>
<dbReference type="Pfam" id="PF01168">
    <property type="entry name" value="Ala_racemase_N"/>
    <property type="match status" value="1"/>
</dbReference>
<dbReference type="Pfam" id="PF14031">
    <property type="entry name" value="D-ser_dehydrat"/>
    <property type="match status" value="1"/>
</dbReference>
<evidence type="ECO:0000256" key="6">
    <source>
        <dbReference type="ARBA" id="ARBA00022833"/>
    </source>
</evidence>
<evidence type="ECO:0000256" key="8">
    <source>
        <dbReference type="ARBA" id="ARBA00023239"/>
    </source>
</evidence>
<dbReference type="GO" id="GO:0008721">
    <property type="term" value="F:D-serine ammonia-lyase activity"/>
    <property type="evidence" value="ECO:0007669"/>
    <property type="project" value="UniProtKB-EC"/>
</dbReference>
<gene>
    <name evidence="15" type="ORF">BGW36DRAFT_371191</name>
</gene>
<dbReference type="EMBL" id="JAJTJA010000003">
    <property type="protein sequence ID" value="KAH8701617.1"/>
    <property type="molecule type" value="Genomic_DNA"/>
</dbReference>
<dbReference type="InterPro" id="IPR001608">
    <property type="entry name" value="Ala_racemase_N"/>
</dbReference>
<dbReference type="InterPro" id="IPR051466">
    <property type="entry name" value="D-amino_acid_metab_enzyme"/>
</dbReference>
<keyword evidence="6" id="KW-0862">Zinc</keyword>
<comment type="caution">
    <text evidence="15">The sequence shown here is derived from an EMBL/GenBank/DDBJ whole genome shotgun (WGS) entry which is preliminary data.</text>
</comment>
<evidence type="ECO:0000256" key="9">
    <source>
        <dbReference type="ARBA" id="ARBA00051198"/>
    </source>
</evidence>
<dbReference type="GO" id="GO:0036088">
    <property type="term" value="P:D-serine catabolic process"/>
    <property type="evidence" value="ECO:0007669"/>
    <property type="project" value="TreeGrafter"/>
</dbReference>
<evidence type="ECO:0000313" key="15">
    <source>
        <dbReference type="EMBL" id="KAH8701617.1"/>
    </source>
</evidence>
<dbReference type="PANTHER" id="PTHR28004:SF2">
    <property type="entry name" value="D-SERINE DEHYDRATASE"/>
    <property type="match status" value="1"/>
</dbReference>
<dbReference type="Gene3D" id="2.40.37.20">
    <property type="entry name" value="D-serine dehydratase-like domain"/>
    <property type="match status" value="1"/>
</dbReference>
<dbReference type="Gene3D" id="3.20.20.10">
    <property type="entry name" value="Alanine racemase"/>
    <property type="match status" value="1"/>
</dbReference>
<keyword evidence="16" id="KW-1185">Reference proteome</keyword>
<evidence type="ECO:0000256" key="12">
    <source>
        <dbReference type="ARBA" id="ARBA00069616"/>
    </source>
</evidence>
<evidence type="ECO:0000256" key="10">
    <source>
        <dbReference type="ARBA" id="ARBA00055764"/>
    </source>
</evidence>
<evidence type="ECO:0000256" key="7">
    <source>
        <dbReference type="ARBA" id="ARBA00022898"/>
    </source>
</evidence>
<evidence type="ECO:0000256" key="11">
    <source>
        <dbReference type="ARBA" id="ARBA00066349"/>
    </source>
</evidence>
<protein>
    <recommendedName>
        <fullName evidence="12">D-serine dehydratase</fullName>
        <ecNumber evidence="11">4.3.1.18</ecNumber>
    </recommendedName>
    <alternativeName>
        <fullName evidence="13">D-serine deaminase</fullName>
    </alternativeName>
</protein>
<dbReference type="InterPro" id="IPR042208">
    <property type="entry name" value="D-ser_dehydrat-like_sf"/>
</dbReference>
<evidence type="ECO:0000256" key="2">
    <source>
        <dbReference type="ARBA" id="ARBA00001947"/>
    </source>
</evidence>
<keyword evidence="4" id="KW-0216">Detoxification</keyword>
<dbReference type="InterPro" id="IPR026956">
    <property type="entry name" value="D-ser_dehydrat-like_dom"/>
</dbReference>
<evidence type="ECO:0000256" key="1">
    <source>
        <dbReference type="ARBA" id="ARBA00001933"/>
    </source>
</evidence>
<evidence type="ECO:0000256" key="13">
    <source>
        <dbReference type="ARBA" id="ARBA00075219"/>
    </source>
</evidence>
<evidence type="ECO:0000256" key="3">
    <source>
        <dbReference type="ARBA" id="ARBA00005323"/>
    </source>
</evidence>
<comment type="catalytic activity">
    <reaction evidence="9">
        <text>D-serine = pyruvate + NH4(+)</text>
        <dbReference type="Rhea" id="RHEA:13977"/>
        <dbReference type="ChEBI" id="CHEBI:15361"/>
        <dbReference type="ChEBI" id="CHEBI:28938"/>
        <dbReference type="ChEBI" id="CHEBI:35247"/>
        <dbReference type="EC" id="4.3.1.18"/>
    </reaction>
    <physiologicalReaction direction="left-to-right" evidence="9">
        <dbReference type="Rhea" id="RHEA:13978"/>
    </physiologicalReaction>
</comment>
<dbReference type="PANTHER" id="PTHR28004">
    <property type="entry name" value="ZGC:162816-RELATED"/>
    <property type="match status" value="1"/>
</dbReference>
<dbReference type="Proteomes" id="UP001201262">
    <property type="component" value="Unassembled WGS sequence"/>
</dbReference>
<keyword evidence="7" id="KW-0663">Pyridoxal phosphate</keyword>
<comment type="cofactor">
    <cofactor evidence="2">
        <name>Zn(2+)</name>
        <dbReference type="ChEBI" id="CHEBI:29105"/>
    </cofactor>
</comment>
<comment type="function">
    <text evidence="10">Catalyzes the conversion of D-serine to pyruvate and ammonia. May play a role in D-serine detoxification.</text>
</comment>
<dbReference type="GO" id="GO:0046872">
    <property type="term" value="F:metal ion binding"/>
    <property type="evidence" value="ECO:0007669"/>
    <property type="project" value="UniProtKB-KW"/>
</dbReference>
<dbReference type="GeneID" id="70245632"/>
<evidence type="ECO:0000259" key="14">
    <source>
        <dbReference type="SMART" id="SM01119"/>
    </source>
</evidence>
<feature type="domain" description="D-serine dehydratase-like" evidence="14">
    <location>
        <begin position="283"/>
        <end position="383"/>
    </location>
</feature>
<keyword evidence="5" id="KW-0479">Metal-binding</keyword>
<sequence>MDISLQTHQSYIGKSVHDLPTPALVLSKSVIEKNVNRLHEDVEKLGIGFRPHVKTLKTIEATRIMLANGKYRKIVASTLCEIRGCLPLVKEGILDECLYGLPVRPSVLNDLNAFTTQHNLKIVLMVDHPDHIRILDEFNTRTGRTAPWPAFIKVDVGTNRAGIMNSSPRLDQVIQSANASAAVSIYGFYCHAGHSYASKTTDQAVKVLEEELNGVLMASEKLVDRSKTEEIILSIGATPTAHVVANLKQNLPANTNLELHAGNFPANDLQQVATGLVSFDDQAVRVVAEVCSVYPERNEALINAGVIALTKEASSFSGLARWTDGIDWSIVRVSQEHGIFGWVGEESKKEKVENKFHVGQKVSLYTQHACITSAMYYVMYVVDEQDIVRETWIPWKGW</sequence>
<evidence type="ECO:0000256" key="5">
    <source>
        <dbReference type="ARBA" id="ARBA00022723"/>
    </source>
</evidence>
<dbReference type="FunFam" id="3.20.20.10:FF:000016">
    <property type="entry name" value="D-serine dehydratase"/>
    <property type="match status" value="1"/>
</dbReference>
<proteinExistence type="inferred from homology"/>
<dbReference type="AlphaFoldDB" id="A0AAD4Q3D1"/>